<sequence length="144" mass="15292">MRLLRWTAFTMLLACAPTEPVDTTRCVQATSGFGNFGCTVIIGRVLGSDGAPLVNVSVGPRPSLDGSQFNTPYDRTGADGRFALRLTRYSRGESDSVSLWIRANQVPLAPGEPSVGDSVFVRARVAPPNSVPDTVAVEITLPVS</sequence>
<dbReference type="KEGG" id="pspc:Strain318_001153"/>
<name>A0AA49JZM2_9BACT</name>
<dbReference type="EMBL" id="CP130613">
    <property type="protein sequence ID" value="WKW14795.1"/>
    <property type="molecule type" value="Genomic_DNA"/>
</dbReference>
<accession>A0AA49JZM2</accession>
<evidence type="ECO:0000313" key="1">
    <source>
        <dbReference type="EMBL" id="WKW11885.1"/>
    </source>
</evidence>
<organism evidence="2 3">
    <name type="scientific">Pseudogemmatithrix spongiicola</name>
    <dbReference type="NCBI Taxonomy" id="3062599"/>
    <lineage>
        <taxon>Bacteria</taxon>
        <taxon>Pseudomonadati</taxon>
        <taxon>Gemmatimonadota</taxon>
        <taxon>Gemmatimonadia</taxon>
        <taxon>Gemmatimonadales</taxon>
        <taxon>Gemmatimonadaceae</taxon>
        <taxon>Pseudogemmatithrix</taxon>
    </lineage>
</organism>
<evidence type="ECO:0000313" key="2">
    <source>
        <dbReference type="EMBL" id="WKW14795.1"/>
    </source>
</evidence>
<gene>
    <name evidence="1" type="ORF">Strain138_001153</name>
    <name evidence="2" type="ORF">Strain318_001153</name>
</gene>
<proteinExistence type="predicted"/>
<evidence type="ECO:0000313" key="3">
    <source>
        <dbReference type="Proteomes" id="UP001229955"/>
    </source>
</evidence>
<dbReference type="RefSeq" id="WP_367887570.1">
    <property type="nucleotide sequence ID" value="NZ_CP130612.1"/>
</dbReference>
<reference evidence="2" key="1">
    <citation type="submission" date="2023-07" db="EMBL/GenBank/DDBJ databases">
        <authorList>
            <person name="Haufschild T."/>
            <person name="Kallscheuer N."/>
            <person name="Hammer J."/>
            <person name="Kohn T."/>
            <person name="Kabuu M."/>
            <person name="Jogler M."/>
            <person name="Wohfarth N."/>
            <person name="Heuer A."/>
            <person name="Rohde M."/>
            <person name="van Teeseling M.C.F."/>
            <person name="Jogler C."/>
        </authorList>
    </citation>
    <scope>NUCLEOTIDE SEQUENCE</scope>
    <source>
        <strain evidence="1">Strain 138</strain>
        <strain evidence="2">Strain 318</strain>
    </source>
</reference>
<dbReference type="AlphaFoldDB" id="A0AA49JZM2"/>
<keyword evidence="3" id="KW-1185">Reference proteome</keyword>
<protein>
    <submittedName>
        <fullName evidence="2">Uncharacterized protein</fullName>
    </submittedName>
</protein>
<accession>A0AA49JTZ8</accession>
<dbReference type="EMBL" id="CP130612">
    <property type="protein sequence ID" value="WKW11885.1"/>
    <property type="molecule type" value="Genomic_DNA"/>
</dbReference>
<dbReference type="Proteomes" id="UP001229955">
    <property type="component" value="Chromosome"/>
</dbReference>